<dbReference type="Pfam" id="PF00664">
    <property type="entry name" value="ABC_membrane"/>
    <property type="match status" value="1"/>
</dbReference>
<dbReference type="InterPro" id="IPR017871">
    <property type="entry name" value="ABC_transporter-like_CS"/>
</dbReference>
<dbReference type="Pfam" id="PF00005">
    <property type="entry name" value="ABC_tran"/>
    <property type="match status" value="1"/>
</dbReference>
<organism evidence="10 11">
    <name type="scientific">Roseburia inulinivorans</name>
    <dbReference type="NCBI Taxonomy" id="360807"/>
    <lineage>
        <taxon>Bacteria</taxon>
        <taxon>Bacillati</taxon>
        <taxon>Bacillota</taxon>
        <taxon>Clostridia</taxon>
        <taxon>Lachnospirales</taxon>
        <taxon>Lachnospiraceae</taxon>
        <taxon>Roseburia</taxon>
    </lineage>
</organism>
<keyword evidence="2 7" id="KW-0812">Transmembrane</keyword>
<protein>
    <submittedName>
        <fullName evidence="10">Lipid A export ATP-binding/permease protein MsbA</fullName>
        <ecNumber evidence="10">3.6.3.-</ecNumber>
    </submittedName>
</protein>
<keyword evidence="10" id="KW-0378">Hydrolase</keyword>
<evidence type="ECO:0000256" key="3">
    <source>
        <dbReference type="ARBA" id="ARBA00022741"/>
    </source>
</evidence>
<keyword evidence="6 7" id="KW-0472">Membrane</keyword>
<dbReference type="SUPFAM" id="SSF90123">
    <property type="entry name" value="ABC transporter transmembrane region"/>
    <property type="match status" value="1"/>
</dbReference>
<feature type="transmembrane region" description="Helical" evidence="7">
    <location>
        <begin position="150"/>
        <end position="169"/>
    </location>
</feature>
<evidence type="ECO:0000256" key="6">
    <source>
        <dbReference type="ARBA" id="ARBA00023136"/>
    </source>
</evidence>
<dbReference type="CDD" id="cd03228">
    <property type="entry name" value="ABCC_MRP_Like"/>
    <property type="match status" value="1"/>
</dbReference>
<dbReference type="EC" id="3.6.3.-" evidence="10"/>
<dbReference type="InterPro" id="IPR039421">
    <property type="entry name" value="Type_1_exporter"/>
</dbReference>
<keyword evidence="4 10" id="KW-0067">ATP-binding</keyword>
<dbReference type="GO" id="GO:0034040">
    <property type="term" value="F:ATPase-coupled lipid transmembrane transporter activity"/>
    <property type="evidence" value="ECO:0007669"/>
    <property type="project" value="TreeGrafter"/>
</dbReference>
<name>A0A173RG08_9FIRM</name>
<dbReference type="GO" id="GO:0016887">
    <property type="term" value="F:ATP hydrolysis activity"/>
    <property type="evidence" value="ECO:0007669"/>
    <property type="project" value="InterPro"/>
</dbReference>
<sequence>MSYYLKKNWKLLFLPCFLGLMAQGAYAIIQLLMMQSFQAAFDLNLREFVQWTCACIGGYAAYLGLSAIAGALESNAKRKLNNQVRHDLYLTLLNKKHPEYHSLDNGVYMSWLSTNIKQIDSLGWTSFFNIVNQLAMIMCCVAALLSLDWIMLAFGLISAVIMLIIPKLFTKRMEKLGQACANAEAQGLSHIKDILAGFDVFRAFGRANQFISKGDSASNELENANCKLEISQTFITCGISAISVCLQFLQQIVTVFLAIQGRIIVGAISSASNLTAGITNGLSSIASGRMSIAASKPYFENITIHEDDVLPQEEPIAERCYNAISMMNVSFSYGDKQVLNNQSFLFEKGGKYALTGSSGCGKSTVLKLLLGWLPNYQGSIHFNGKDARDFTQEQLLQQMSYIEQDVFLFNTTIRDNITLGDNFSKEMLEQAIKNSALDGDLANMPLGLDTPVGENGSSLSGGQRQRVAIARALIHKRSILLVDEGTSALDQKNADIVEQSLLDNPDLTLILVSHHLSQKRKAQFTKVYELEPITLVSEN</sequence>
<dbReference type="PANTHER" id="PTHR24221">
    <property type="entry name" value="ATP-BINDING CASSETTE SUB-FAMILY B"/>
    <property type="match status" value="1"/>
</dbReference>
<feature type="domain" description="ABC transporter" evidence="8">
    <location>
        <begin position="324"/>
        <end position="538"/>
    </location>
</feature>
<dbReference type="EMBL" id="CYXX01000002">
    <property type="protein sequence ID" value="CUM76791.1"/>
    <property type="molecule type" value="Genomic_DNA"/>
</dbReference>
<dbReference type="Gene3D" id="1.20.1560.10">
    <property type="entry name" value="ABC transporter type 1, transmembrane domain"/>
    <property type="match status" value="1"/>
</dbReference>
<proteinExistence type="predicted"/>
<evidence type="ECO:0000259" key="8">
    <source>
        <dbReference type="PROSITE" id="PS50893"/>
    </source>
</evidence>
<comment type="subcellular location">
    <subcellularLocation>
        <location evidence="1">Cell membrane</location>
        <topology evidence="1">Multi-pass membrane protein</topology>
    </subcellularLocation>
</comment>
<dbReference type="PROSITE" id="PS50893">
    <property type="entry name" value="ABC_TRANSPORTER_2"/>
    <property type="match status" value="1"/>
</dbReference>
<dbReference type="Gene3D" id="3.40.50.300">
    <property type="entry name" value="P-loop containing nucleotide triphosphate hydrolases"/>
    <property type="match status" value="1"/>
</dbReference>
<evidence type="ECO:0000313" key="11">
    <source>
        <dbReference type="Proteomes" id="UP000095453"/>
    </source>
</evidence>
<evidence type="ECO:0000256" key="1">
    <source>
        <dbReference type="ARBA" id="ARBA00004651"/>
    </source>
</evidence>
<evidence type="ECO:0000256" key="7">
    <source>
        <dbReference type="SAM" id="Phobius"/>
    </source>
</evidence>
<gene>
    <name evidence="10" type="primary">msbA_2</name>
    <name evidence="10" type="ORF">ERS852444_00393</name>
</gene>
<dbReference type="PROSITE" id="PS00211">
    <property type="entry name" value="ABC_TRANSPORTER_1"/>
    <property type="match status" value="1"/>
</dbReference>
<reference evidence="10 11" key="1">
    <citation type="submission" date="2015-09" db="EMBL/GenBank/DDBJ databases">
        <authorList>
            <consortium name="Pathogen Informatics"/>
        </authorList>
    </citation>
    <scope>NUCLEOTIDE SEQUENCE [LARGE SCALE GENOMIC DNA]</scope>
    <source>
        <strain evidence="10 11">2789STDY5608887</strain>
    </source>
</reference>
<dbReference type="SMART" id="SM00382">
    <property type="entry name" value="AAA"/>
    <property type="match status" value="1"/>
</dbReference>
<evidence type="ECO:0000256" key="5">
    <source>
        <dbReference type="ARBA" id="ARBA00022989"/>
    </source>
</evidence>
<dbReference type="InterPro" id="IPR011527">
    <property type="entry name" value="ABC1_TM_dom"/>
</dbReference>
<dbReference type="InterPro" id="IPR027417">
    <property type="entry name" value="P-loop_NTPase"/>
</dbReference>
<evidence type="ECO:0000313" key="10">
    <source>
        <dbReference type="EMBL" id="CUM76791.1"/>
    </source>
</evidence>
<dbReference type="InterPro" id="IPR003439">
    <property type="entry name" value="ABC_transporter-like_ATP-bd"/>
</dbReference>
<dbReference type="SUPFAM" id="SSF52540">
    <property type="entry name" value="P-loop containing nucleoside triphosphate hydrolases"/>
    <property type="match status" value="1"/>
</dbReference>
<dbReference type="GO" id="GO:0005524">
    <property type="term" value="F:ATP binding"/>
    <property type="evidence" value="ECO:0007669"/>
    <property type="project" value="UniProtKB-KW"/>
</dbReference>
<dbReference type="GO" id="GO:0005886">
    <property type="term" value="C:plasma membrane"/>
    <property type="evidence" value="ECO:0007669"/>
    <property type="project" value="UniProtKB-SubCell"/>
</dbReference>
<evidence type="ECO:0000256" key="4">
    <source>
        <dbReference type="ARBA" id="ARBA00022840"/>
    </source>
</evidence>
<dbReference type="PROSITE" id="PS50929">
    <property type="entry name" value="ABC_TM1F"/>
    <property type="match status" value="1"/>
</dbReference>
<dbReference type="RefSeq" id="WP_055167586.1">
    <property type="nucleotide sequence ID" value="NZ_CYXX01000002.1"/>
</dbReference>
<dbReference type="InterPro" id="IPR003593">
    <property type="entry name" value="AAA+_ATPase"/>
</dbReference>
<feature type="transmembrane region" description="Helical" evidence="7">
    <location>
        <begin position="51"/>
        <end position="72"/>
    </location>
</feature>
<keyword evidence="3" id="KW-0547">Nucleotide-binding</keyword>
<dbReference type="PANTHER" id="PTHR24221:SF654">
    <property type="entry name" value="ATP-BINDING CASSETTE SUB-FAMILY B MEMBER 6"/>
    <property type="match status" value="1"/>
</dbReference>
<evidence type="ECO:0000259" key="9">
    <source>
        <dbReference type="PROSITE" id="PS50929"/>
    </source>
</evidence>
<feature type="domain" description="ABC transmembrane type-1" evidence="9">
    <location>
        <begin position="17"/>
        <end position="294"/>
    </location>
</feature>
<dbReference type="InterPro" id="IPR036640">
    <property type="entry name" value="ABC1_TM_sf"/>
</dbReference>
<accession>A0A173RG08</accession>
<evidence type="ECO:0000256" key="2">
    <source>
        <dbReference type="ARBA" id="ARBA00022692"/>
    </source>
</evidence>
<dbReference type="GO" id="GO:0140359">
    <property type="term" value="F:ABC-type transporter activity"/>
    <property type="evidence" value="ECO:0007669"/>
    <property type="project" value="InterPro"/>
</dbReference>
<dbReference type="AlphaFoldDB" id="A0A173RG08"/>
<keyword evidence="5 7" id="KW-1133">Transmembrane helix</keyword>
<dbReference type="Proteomes" id="UP000095453">
    <property type="component" value="Unassembled WGS sequence"/>
</dbReference>